<feature type="region of interest" description="Disordered" evidence="9">
    <location>
        <begin position="214"/>
        <end position="233"/>
    </location>
</feature>
<dbReference type="GO" id="GO:0004601">
    <property type="term" value="F:peroxidase activity"/>
    <property type="evidence" value="ECO:0007669"/>
    <property type="project" value="UniProtKB-KW"/>
</dbReference>
<sequence length="496" mass="53722">MTTTSARPTAVPSIEQLPQPELRTNTDIQGNVLAAFNKDFTDFRYLHFPDAAKGRGWLSAILNTVATTSETEDFNEQFSLARRAFGRDPALTAVRCGVSLTFDGLLTVAAEPEQLRKDLAAFTAFGAGAAARAAALGDTGDSDPKTWLFGAGTGEQVVHAVLIVAADTEELLTEKLKNLDAVEHAHRIGRVHVDRGRTLPGALKGHEHFGYKDGISQPGVKDFHREDPERKGFRDNRAGTELIEPGEFVFGHRSEQGDRKAPAWMKNGSLQVVRRLRQDVAGWNKAVADGVKEFTGTMDATRLGACLVGRAKDGTPLAPPGSTVTGLGSDRNDFDYANDPAGRHTPWVAHIRRTHPRAFAGVNDDHPKSHRLMRRGIPYGPAFTGGKDDGEDRGLMFVCYGTSLEQQFELVQQHWSNDPAFTPGDPKADRHVPNGFDKVTGLAGKAAIGLEDGTHGTVDLRRFVRTTGALYAFTPSISTLRLLAEGKALPNRSTGS</sequence>
<dbReference type="GO" id="GO:0046872">
    <property type="term" value="F:metal ion binding"/>
    <property type="evidence" value="ECO:0007669"/>
    <property type="project" value="UniProtKB-KW"/>
</dbReference>
<evidence type="ECO:0000256" key="4">
    <source>
        <dbReference type="ARBA" id="ARBA00022723"/>
    </source>
</evidence>
<evidence type="ECO:0000256" key="2">
    <source>
        <dbReference type="ARBA" id="ARBA00022559"/>
    </source>
</evidence>
<keyword evidence="5" id="KW-0732">Signal</keyword>
<dbReference type="PANTHER" id="PTHR30521:SF4">
    <property type="entry name" value="DEFERROCHELATASE"/>
    <property type="match status" value="1"/>
</dbReference>
<evidence type="ECO:0000256" key="6">
    <source>
        <dbReference type="ARBA" id="ARBA00023002"/>
    </source>
</evidence>
<dbReference type="Proteomes" id="UP000027178">
    <property type="component" value="Unassembled WGS sequence"/>
</dbReference>
<evidence type="ECO:0000256" key="7">
    <source>
        <dbReference type="ARBA" id="ARBA00023004"/>
    </source>
</evidence>
<reference evidence="12 13" key="1">
    <citation type="submission" date="2014-05" db="EMBL/GenBank/DDBJ databases">
        <title>Draft Genome Sequence of Kitasatospora cheerisanensis KCTC 2395.</title>
        <authorList>
            <person name="Nam D.H."/>
        </authorList>
    </citation>
    <scope>NUCLEOTIDE SEQUENCE [LARGE SCALE GENOMIC DNA]</scope>
    <source>
        <strain evidence="12 13">KCTC 2395</strain>
    </source>
</reference>
<evidence type="ECO:0000313" key="13">
    <source>
        <dbReference type="Proteomes" id="UP000027178"/>
    </source>
</evidence>
<evidence type="ECO:0008006" key="14">
    <source>
        <dbReference type="Google" id="ProtNLM"/>
    </source>
</evidence>
<evidence type="ECO:0000256" key="5">
    <source>
        <dbReference type="ARBA" id="ARBA00022729"/>
    </source>
</evidence>
<dbReference type="NCBIfam" id="TIGR01413">
    <property type="entry name" value="Dyp_perox_fam"/>
    <property type="match status" value="1"/>
</dbReference>
<dbReference type="InterPro" id="IPR006314">
    <property type="entry name" value="Dyp_peroxidase"/>
</dbReference>
<gene>
    <name evidence="12" type="ORF">KCH_07610</name>
</gene>
<dbReference type="InterPro" id="IPR011008">
    <property type="entry name" value="Dimeric_a/b-barrel"/>
</dbReference>
<keyword evidence="2" id="KW-0575">Peroxidase</keyword>
<dbReference type="PATRIC" id="fig|1348663.4.peg.727"/>
<comment type="similarity">
    <text evidence="8">Belongs to the DyP-type peroxidase family.</text>
</comment>
<dbReference type="HOGENOM" id="CLU_015125_2_0_11"/>
<name>A0A066Z1U7_9ACTN</name>
<dbReference type="EMBL" id="JNBY01000034">
    <property type="protein sequence ID" value="KDN87497.1"/>
    <property type="molecule type" value="Genomic_DNA"/>
</dbReference>
<dbReference type="Pfam" id="PF20628">
    <property type="entry name" value="Dyp_perox_C"/>
    <property type="match status" value="1"/>
</dbReference>
<dbReference type="AlphaFoldDB" id="A0A066Z1U7"/>
<evidence type="ECO:0000256" key="8">
    <source>
        <dbReference type="ARBA" id="ARBA00025737"/>
    </source>
</evidence>
<proteinExistence type="inferred from homology"/>
<feature type="compositionally biased region" description="Basic and acidic residues" evidence="9">
    <location>
        <begin position="221"/>
        <end position="233"/>
    </location>
</feature>
<comment type="cofactor">
    <cofactor evidence="1">
        <name>heme b</name>
        <dbReference type="ChEBI" id="CHEBI:60344"/>
    </cofactor>
</comment>
<dbReference type="Pfam" id="PF21105">
    <property type="entry name" value="DyP_N"/>
    <property type="match status" value="1"/>
</dbReference>
<keyword evidence="13" id="KW-1185">Reference proteome</keyword>
<feature type="domain" description="DyP dimeric alpha+beta barrel" evidence="11">
    <location>
        <begin position="27"/>
        <end position="193"/>
    </location>
</feature>
<evidence type="ECO:0000313" key="12">
    <source>
        <dbReference type="EMBL" id="KDN87497.1"/>
    </source>
</evidence>
<evidence type="ECO:0000259" key="10">
    <source>
        <dbReference type="Pfam" id="PF20628"/>
    </source>
</evidence>
<keyword evidence="6" id="KW-0560">Oxidoreductase</keyword>
<dbReference type="GO" id="GO:0020037">
    <property type="term" value="F:heme binding"/>
    <property type="evidence" value="ECO:0007669"/>
    <property type="project" value="InterPro"/>
</dbReference>
<feature type="domain" description="Dyp-type peroxidase C-terminal" evidence="10">
    <location>
        <begin position="261"/>
        <end position="415"/>
    </location>
</feature>
<keyword evidence="3" id="KW-0349">Heme</keyword>
<evidence type="ECO:0000256" key="1">
    <source>
        <dbReference type="ARBA" id="ARBA00001970"/>
    </source>
</evidence>
<accession>A0A066Z1U7</accession>
<keyword evidence="7" id="KW-0408">Iron</keyword>
<protein>
    <recommendedName>
        <fullName evidence="14">Peroxidase</fullName>
    </recommendedName>
</protein>
<dbReference type="InterPro" id="IPR048328">
    <property type="entry name" value="Dyp_perox_C"/>
</dbReference>
<dbReference type="SUPFAM" id="SSF54909">
    <property type="entry name" value="Dimeric alpha+beta barrel"/>
    <property type="match status" value="1"/>
</dbReference>
<dbReference type="PANTHER" id="PTHR30521">
    <property type="entry name" value="DEFERROCHELATASE/PEROXIDASE"/>
    <property type="match status" value="1"/>
</dbReference>
<dbReference type="eggNOG" id="COG2837">
    <property type="taxonomic scope" value="Bacteria"/>
</dbReference>
<dbReference type="InterPro" id="IPR049509">
    <property type="entry name" value="DyP_N"/>
</dbReference>
<evidence type="ECO:0000256" key="3">
    <source>
        <dbReference type="ARBA" id="ARBA00022617"/>
    </source>
</evidence>
<dbReference type="RefSeq" id="WP_051652696.1">
    <property type="nucleotide sequence ID" value="NZ_KK853997.1"/>
</dbReference>
<comment type="caution">
    <text evidence="12">The sequence shown here is derived from an EMBL/GenBank/DDBJ whole genome shotgun (WGS) entry which is preliminary data.</text>
</comment>
<organism evidence="12 13">
    <name type="scientific">Kitasatospora cheerisanensis KCTC 2395</name>
    <dbReference type="NCBI Taxonomy" id="1348663"/>
    <lineage>
        <taxon>Bacteria</taxon>
        <taxon>Bacillati</taxon>
        <taxon>Actinomycetota</taxon>
        <taxon>Actinomycetes</taxon>
        <taxon>Kitasatosporales</taxon>
        <taxon>Streptomycetaceae</taxon>
        <taxon>Kitasatospora</taxon>
    </lineage>
</organism>
<evidence type="ECO:0000259" key="11">
    <source>
        <dbReference type="Pfam" id="PF21105"/>
    </source>
</evidence>
<dbReference type="PROSITE" id="PS51404">
    <property type="entry name" value="DYP_PEROXIDASE"/>
    <property type="match status" value="1"/>
</dbReference>
<keyword evidence="4" id="KW-0479">Metal-binding</keyword>
<evidence type="ECO:0000256" key="9">
    <source>
        <dbReference type="SAM" id="MobiDB-lite"/>
    </source>
</evidence>
<dbReference type="GO" id="GO:0005829">
    <property type="term" value="C:cytosol"/>
    <property type="evidence" value="ECO:0007669"/>
    <property type="project" value="TreeGrafter"/>
</dbReference>